<dbReference type="Gene3D" id="3.40.190.10">
    <property type="entry name" value="Periplasmic binding protein-like II"/>
    <property type="match status" value="1"/>
</dbReference>
<gene>
    <name evidence="11" type="ORF">GWI30_16890</name>
</gene>
<evidence type="ECO:0000256" key="6">
    <source>
        <dbReference type="ARBA" id="ARBA00022777"/>
    </source>
</evidence>
<protein>
    <recommendedName>
        <fullName evidence="2">histidine kinase</fullName>
        <ecNumber evidence="2">2.7.13.3</ecNumber>
    </recommendedName>
</protein>
<comment type="catalytic activity">
    <reaction evidence="1">
        <text>ATP + protein L-histidine = ADP + protein N-phospho-L-histidine.</text>
        <dbReference type="EC" id="2.7.13.3"/>
    </reaction>
</comment>
<dbReference type="InterPro" id="IPR036890">
    <property type="entry name" value="HATPase_C_sf"/>
</dbReference>
<dbReference type="PANTHER" id="PTHR43065:SF10">
    <property type="entry name" value="PEROXIDE STRESS-ACTIVATED HISTIDINE KINASE MAK3"/>
    <property type="match status" value="1"/>
</dbReference>
<dbReference type="Pfam" id="PF12974">
    <property type="entry name" value="Phosphonate-bd"/>
    <property type="match status" value="1"/>
</dbReference>
<dbReference type="GO" id="GO:0005524">
    <property type="term" value="F:ATP binding"/>
    <property type="evidence" value="ECO:0007669"/>
    <property type="project" value="UniProtKB-KW"/>
</dbReference>
<feature type="compositionally biased region" description="Polar residues" evidence="9">
    <location>
        <begin position="73"/>
        <end position="82"/>
    </location>
</feature>
<evidence type="ECO:0000313" key="11">
    <source>
        <dbReference type="EMBL" id="QHQ52369.1"/>
    </source>
</evidence>
<dbReference type="Proteomes" id="UP000463871">
    <property type="component" value="Chromosome"/>
</dbReference>
<evidence type="ECO:0000313" key="12">
    <source>
        <dbReference type="Proteomes" id="UP000463871"/>
    </source>
</evidence>
<proteinExistence type="predicted"/>
<evidence type="ECO:0000256" key="7">
    <source>
        <dbReference type="ARBA" id="ARBA00022840"/>
    </source>
</evidence>
<organism evidence="11 12">
    <name type="scientific">Aeromonas media</name>
    <dbReference type="NCBI Taxonomy" id="651"/>
    <lineage>
        <taxon>Bacteria</taxon>
        <taxon>Pseudomonadati</taxon>
        <taxon>Pseudomonadota</taxon>
        <taxon>Gammaproteobacteria</taxon>
        <taxon>Aeromonadales</taxon>
        <taxon>Aeromonadaceae</taxon>
        <taxon>Aeromonas</taxon>
    </lineage>
</organism>
<dbReference type="Gene3D" id="3.30.565.10">
    <property type="entry name" value="Histidine kinase-like ATPase, C-terminal domain"/>
    <property type="match status" value="1"/>
</dbReference>
<keyword evidence="8" id="KW-0902">Two-component regulatory system</keyword>
<dbReference type="AlphaFoldDB" id="A0AAE6VPI9"/>
<dbReference type="InterPro" id="IPR003594">
    <property type="entry name" value="HATPase_dom"/>
</dbReference>
<evidence type="ECO:0000256" key="3">
    <source>
        <dbReference type="ARBA" id="ARBA00022553"/>
    </source>
</evidence>
<feature type="region of interest" description="Disordered" evidence="9">
    <location>
        <begin position="1"/>
        <end position="30"/>
    </location>
</feature>
<feature type="region of interest" description="Disordered" evidence="9">
    <location>
        <begin position="60"/>
        <end position="82"/>
    </location>
</feature>
<dbReference type="InterPro" id="IPR003661">
    <property type="entry name" value="HisK_dim/P_dom"/>
</dbReference>
<keyword evidence="4" id="KW-0808">Transferase</keyword>
<evidence type="ECO:0000259" key="10">
    <source>
        <dbReference type="PROSITE" id="PS50109"/>
    </source>
</evidence>
<dbReference type="InterPro" id="IPR005467">
    <property type="entry name" value="His_kinase_dom"/>
</dbReference>
<dbReference type="PANTHER" id="PTHR43065">
    <property type="entry name" value="SENSOR HISTIDINE KINASE"/>
    <property type="match status" value="1"/>
</dbReference>
<dbReference type="EMBL" id="CP047962">
    <property type="protein sequence ID" value="QHQ52369.1"/>
    <property type="molecule type" value="Genomic_DNA"/>
</dbReference>
<evidence type="ECO:0000256" key="9">
    <source>
        <dbReference type="SAM" id="MobiDB-lite"/>
    </source>
</evidence>
<accession>A0AAE6VPI9</accession>
<evidence type="ECO:0000256" key="8">
    <source>
        <dbReference type="ARBA" id="ARBA00023012"/>
    </source>
</evidence>
<keyword evidence="6" id="KW-0418">Kinase</keyword>
<dbReference type="GO" id="GO:0000155">
    <property type="term" value="F:phosphorelay sensor kinase activity"/>
    <property type="evidence" value="ECO:0007669"/>
    <property type="project" value="InterPro"/>
</dbReference>
<dbReference type="Pfam" id="PF00512">
    <property type="entry name" value="HisKA"/>
    <property type="match status" value="1"/>
</dbReference>
<reference evidence="11 12" key="1">
    <citation type="submission" date="2020-01" db="EMBL/GenBank/DDBJ databases">
        <title>Complete genome of Aeromonas media MC64.</title>
        <authorList>
            <person name="Cao G."/>
            <person name="Fu J."/>
            <person name="Zhong C."/>
        </authorList>
    </citation>
    <scope>NUCLEOTIDE SEQUENCE [LARGE SCALE GENOMIC DNA]</scope>
    <source>
        <strain evidence="11 12">MC64</strain>
    </source>
</reference>
<sequence length="688" mass="75343">MTKAPFAAPSRRQGDPAHRPGDRLPPLHQEESPLHVPVPLPLLSLLLWLALSALPLRVQAAPTPSSPAPARQESASSQATPVQTLAEPIRIGVLATRGPALARAQWQPLLRWLAQRVPAHRFVLHPLGLDELAEAVALEHLDFVITNPGQSVSLARQYPLAWLATLKSPAEGDNLAIGAALVVPAQAPYRHWRDLEGQAVAAVSENAFGGYLAYRFEAGEQGVRLEHFFSTVQFTGFPLDRLIERLAAGEVAAAIVPVCQLERMEREGKVARGAFRVLDDQAPAGFGCQSSTRLYPNWSFAKTERASPALALAVTRALFDLPADSEAAIAADSAGWTVPTSELAIDRLLKALDRHPLQGPWWQAAWHWLRQHQQWGWGALALVLLLGGHHLLLQRLFNRSQRRLLKARHQLEQKGHQLAQARRLAELGELGANVAHEINQPLSAIANYSQGALLRLDRLAQDPTQAAAQASLRQALEQIGLQVQRITQTVNRLRARLQKRPPRFEPCDLPTLMAELRPLLEQMLAPLDVTFTLHWRGQPRRLPLDGTGMEQLLVNLIKNGAESAAKRARAAVHSPAPPPTQAPAQEPARVDLLIAFEAQRLLLEIRDNGAGLRVPATELQQAFYSDKPDGMGLGLAICREVVESHRGQFSLENLSPHGCLARVILPVPPPEVPASAPPHPPADSEELR</sequence>
<keyword evidence="7" id="KW-0067">ATP-binding</keyword>
<dbReference type="CDD" id="cd00082">
    <property type="entry name" value="HisKA"/>
    <property type="match status" value="1"/>
</dbReference>
<dbReference type="SUPFAM" id="SSF53850">
    <property type="entry name" value="Periplasmic binding protein-like II"/>
    <property type="match status" value="1"/>
</dbReference>
<dbReference type="InterPro" id="IPR036097">
    <property type="entry name" value="HisK_dim/P_sf"/>
</dbReference>
<evidence type="ECO:0000256" key="4">
    <source>
        <dbReference type="ARBA" id="ARBA00022679"/>
    </source>
</evidence>
<dbReference type="EC" id="2.7.13.3" evidence="2"/>
<dbReference type="SMART" id="SM00387">
    <property type="entry name" value="HATPase_c"/>
    <property type="match status" value="1"/>
</dbReference>
<dbReference type="SUPFAM" id="SSF47384">
    <property type="entry name" value="Homodimeric domain of signal transducing histidine kinase"/>
    <property type="match status" value="1"/>
</dbReference>
<name>A0AAE6VPI9_AERME</name>
<feature type="domain" description="Histidine kinase" evidence="10">
    <location>
        <begin position="433"/>
        <end position="669"/>
    </location>
</feature>
<keyword evidence="3" id="KW-0597">Phosphoprotein</keyword>
<dbReference type="SMART" id="SM00388">
    <property type="entry name" value="HisKA"/>
    <property type="match status" value="1"/>
</dbReference>
<evidence type="ECO:0000256" key="1">
    <source>
        <dbReference type="ARBA" id="ARBA00000085"/>
    </source>
</evidence>
<evidence type="ECO:0000256" key="5">
    <source>
        <dbReference type="ARBA" id="ARBA00022741"/>
    </source>
</evidence>
<dbReference type="PROSITE" id="PS50109">
    <property type="entry name" value="HIS_KIN"/>
    <property type="match status" value="1"/>
</dbReference>
<dbReference type="PRINTS" id="PR00344">
    <property type="entry name" value="BCTRLSENSOR"/>
</dbReference>
<keyword evidence="5" id="KW-0547">Nucleotide-binding</keyword>
<dbReference type="SUPFAM" id="SSF55874">
    <property type="entry name" value="ATPase domain of HSP90 chaperone/DNA topoisomerase II/histidine kinase"/>
    <property type="match status" value="1"/>
</dbReference>
<evidence type="ECO:0000256" key="2">
    <source>
        <dbReference type="ARBA" id="ARBA00012438"/>
    </source>
</evidence>
<dbReference type="InterPro" id="IPR004358">
    <property type="entry name" value="Sig_transdc_His_kin-like_C"/>
</dbReference>
<dbReference type="Pfam" id="PF02518">
    <property type="entry name" value="HATPase_c"/>
    <property type="match status" value="1"/>
</dbReference>
<feature type="compositionally biased region" description="Basic and acidic residues" evidence="9">
    <location>
        <begin position="12"/>
        <end position="22"/>
    </location>
</feature>
<dbReference type="Gene3D" id="1.10.287.130">
    <property type="match status" value="1"/>
</dbReference>